<protein>
    <recommendedName>
        <fullName evidence="9">UDP-N-acetylmuramoyl-tripeptide--D-alanyl-D-alanine ligase</fullName>
    </recommendedName>
</protein>
<keyword evidence="3" id="KW-0067">ATP-binding</keyword>
<evidence type="ECO:0008006" key="9">
    <source>
        <dbReference type="Google" id="ProtNLM"/>
    </source>
</evidence>
<evidence type="ECO:0000259" key="5">
    <source>
        <dbReference type="Pfam" id="PF02875"/>
    </source>
</evidence>
<feature type="transmembrane region" description="Helical" evidence="4">
    <location>
        <begin position="59"/>
        <end position="79"/>
    </location>
</feature>
<dbReference type="EMBL" id="PCVG01000015">
    <property type="protein sequence ID" value="PIQ68990.1"/>
    <property type="molecule type" value="Genomic_DNA"/>
</dbReference>
<dbReference type="SUPFAM" id="SSF53623">
    <property type="entry name" value="MurD-like peptide ligases, catalytic domain"/>
    <property type="match status" value="1"/>
</dbReference>
<dbReference type="GO" id="GO:0005524">
    <property type="term" value="F:ATP binding"/>
    <property type="evidence" value="ECO:0007669"/>
    <property type="project" value="UniProtKB-KW"/>
</dbReference>
<gene>
    <name evidence="7" type="ORF">COV91_01185</name>
</gene>
<name>A0A2H0KCJ6_9BACT</name>
<feature type="transmembrane region" description="Helical" evidence="4">
    <location>
        <begin position="91"/>
        <end position="115"/>
    </location>
</feature>
<evidence type="ECO:0000259" key="6">
    <source>
        <dbReference type="Pfam" id="PF08245"/>
    </source>
</evidence>
<dbReference type="Pfam" id="PF02875">
    <property type="entry name" value="Mur_ligase_C"/>
    <property type="match status" value="1"/>
</dbReference>
<dbReference type="GO" id="GO:0016881">
    <property type="term" value="F:acid-amino acid ligase activity"/>
    <property type="evidence" value="ECO:0007669"/>
    <property type="project" value="InterPro"/>
</dbReference>
<dbReference type="InterPro" id="IPR004101">
    <property type="entry name" value="Mur_ligase_C"/>
</dbReference>
<dbReference type="PANTHER" id="PTHR43024">
    <property type="entry name" value="UDP-N-ACETYLMURAMOYL-TRIPEPTIDE--D-ALANYL-D-ALANINE LIGASE"/>
    <property type="match status" value="1"/>
</dbReference>
<dbReference type="Pfam" id="PF08245">
    <property type="entry name" value="Mur_ligase_M"/>
    <property type="match status" value="1"/>
</dbReference>
<keyword evidence="2" id="KW-0547">Nucleotide-binding</keyword>
<feature type="domain" description="Mur ligase central" evidence="6">
    <location>
        <begin position="144"/>
        <end position="326"/>
    </location>
</feature>
<dbReference type="AlphaFoldDB" id="A0A2H0KCJ6"/>
<evidence type="ECO:0000256" key="1">
    <source>
        <dbReference type="ARBA" id="ARBA00022598"/>
    </source>
</evidence>
<proteinExistence type="predicted"/>
<feature type="domain" description="Mur ligase C-terminal" evidence="5">
    <location>
        <begin position="352"/>
        <end position="474"/>
    </location>
</feature>
<dbReference type="InterPro" id="IPR036565">
    <property type="entry name" value="Mur-like_cat_sf"/>
</dbReference>
<dbReference type="SUPFAM" id="SSF53244">
    <property type="entry name" value="MurD-like peptide ligases, peptide-binding domain"/>
    <property type="match status" value="1"/>
</dbReference>
<comment type="caution">
    <text evidence="7">The sequence shown here is derived from an EMBL/GenBank/DDBJ whole genome shotgun (WGS) entry which is preliminary data.</text>
</comment>
<keyword evidence="4" id="KW-0812">Transmembrane</keyword>
<dbReference type="Gene3D" id="3.40.1190.10">
    <property type="entry name" value="Mur-like, catalytic domain"/>
    <property type="match status" value="1"/>
</dbReference>
<accession>A0A2H0KCJ6</accession>
<dbReference type="InterPro" id="IPR036615">
    <property type="entry name" value="Mur_ligase_C_dom_sf"/>
</dbReference>
<keyword evidence="4" id="KW-0472">Membrane</keyword>
<dbReference type="Proteomes" id="UP000229342">
    <property type="component" value="Unassembled WGS sequence"/>
</dbReference>
<organism evidence="7 8">
    <name type="scientific">Candidatus Taylorbacteria bacterium CG11_big_fil_rev_8_21_14_0_20_46_11</name>
    <dbReference type="NCBI Taxonomy" id="1975025"/>
    <lineage>
        <taxon>Bacteria</taxon>
        <taxon>Candidatus Tayloriibacteriota</taxon>
    </lineage>
</organism>
<keyword evidence="1" id="KW-0436">Ligase</keyword>
<dbReference type="InterPro" id="IPR013221">
    <property type="entry name" value="Mur_ligase_cen"/>
</dbReference>
<dbReference type="Gene3D" id="3.90.190.20">
    <property type="entry name" value="Mur ligase, C-terminal domain"/>
    <property type="match status" value="1"/>
</dbReference>
<dbReference type="PANTHER" id="PTHR43024:SF1">
    <property type="entry name" value="UDP-N-ACETYLMURAMOYL-TRIPEPTIDE--D-ALANYL-D-ALANINE LIGASE"/>
    <property type="match status" value="1"/>
</dbReference>
<evidence type="ECO:0000313" key="8">
    <source>
        <dbReference type="Proteomes" id="UP000229342"/>
    </source>
</evidence>
<sequence>MKQSLYNFLSLFHPRYPLALVYMAQQSEYKAGDFLRWFYRTTDFLRVEQRKKLVFTKKAIIFSILLVIATALLYLLAVWTALTGTLWSHYLYAVVIFGGTPFLVGYGTGALLFIWQFIEWPIRKGIVSLAKKQLLEHKGLRIGIAGSFGKTSMRETLRAVLGEGKKVAMPPGSHNTPLGLASFIRNLDGDEDVLVFELGEYYPGDVRKLCHMVRPDIGIITGVNEAHLEKFKDINRTRATIFELADGIAGGTLYVNKENEGSRTEPQLETRKKTFFYNRHGVPGVSIENAETGLTGTSFTLRVSGEAVTCHSRLLGLHHLGPIAVAVHLGLQLGMTPSEIQKGIGETKPFEHRLEPKIGGDGVITLDDSYNGNPDGVRAVIAFLSVLKGSRRWYVTPGLVEMGERTEIVHKEIGHELASAGIEKVVLVRNSVTSFIAQGLQEGGYRGDVVWFDKALDAFSALPNLTVKGDVVLLQNDWPDQYA</sequence>
<keyword evidence="4" id="KW-1133">Transmembrane helix</keyword>
<reference evidence="7 8" key="1">
    <citation type="submission" date="2017-09" db="EMBL/GenBank/DDBJ databases">
        <title>Depth-based differentiation of microbial function through sediment-hosted aquifers and enrichment of novel symbionts in the deep terrestrial subsurface.</title>
        <authorList>
            <person name="Probst A.J."/>
            <person name="Ladd B."/>
            <person name="Jarett J.K."/>
            <person name="Geller-Mcgrath D.E."/>
            <person name="Sieber C.M."/>
            <person name="Emerson J.B."/>
            <person name="Anantharaman K."/>
            <person name="Thomas B.C."/>
            <person name="Malmstrom R."/>
            <person name="Stieglmeier M."/>
            <person name="Klingl A."/>
            <person name="Woyke T."/>
            <person name="Ryan C.M."/>
            <person name="Banfield J.F."/>
        </authorList>
    </citation>
    <scope>NUCLEOTIDE SEQUENCE [LARGE SCALE GENOMIC DNA]</scope>
    <source>
        <strain evidence="7">CG11_big_fil_rev_8_21_14_0_20_46_11</strain>
    </source>
</reference>
<evidence type="ECO:0000256" key="2">
    <source>
        <dbReference type="ARBA" id="ARBA00022741"/>
    </source>
</evidence>
<evidence type="ECO:0000313" key="7">
    <source>
        <dbReference type="EMBL" id="PIQ68990.1"/>
    </source>
</evidence>
<evidence type="ECO:0000256" key="4">
    <source>
        <dbReference type="SAM" id="Phobius"/>
    </source>
</evidence>
<dbReference type="InterPro" id="IPR051046">
    <property type="entry name" value="MurCDEF_CellWall_CoF430Synth"/>
</dbReference>
<evidence type="ECO:0000256" key="3">
    <source>
        <dbReference type="ARBA" id="ARBA00022840"/>
    </source>
</evidence>